<gene>
    <name evidence="6" type="ORF">CAPTEDRAFT_165086</name>
</gene>
<organism evidence="6">
    <name type="scientific">Capitella teleta</name>
    <name type="common">Polychaete worm</name>
    <dbReference type="NCBI Taxonomy" id="283909"/>
    <lineage>
        <taxon>Eukaryota</taxon>
        <taxon>Metazoa</taxon>
        <taxon>Spiralia</taxon>
        <taxon>Lophotrochozoa</taxon>
        <taxon>Annelida</taxon>
        <taxon>Polychaeta</taxon>
        <taxon>Sedentaria</taxon>
        <taxon>Scolecida</taxon>
        <taxon>Capitellidae</taxon>
        <taxon>Capitella</taxon>
    </lineage>
</organism>
<evidence type="ECO:0000313" key="8">
    <source>
        <dbReference type="Proteomes" id="UP000014760"/>
    </source>
</evidence>
<keyword evidence="4" id="KW-0187">Copper transport</keyword>
<dbReference type="FunCoup" id="R7TDX1">
    <property type="interactions" value="374"/>
</dbReference>
<keyword evidence="4" id="KW-0406">Ion transport</keyword>
<feature type="transmembrane region" description="Helical" evidence="4">
    <location>
        <begin position="134"/>
        <end position="157"/>
    </location>
</feature>
<dbReference type="InterPro" id="IPR007274">
    <property type="entry name" value="Cop_transporter"/>
</dbReference>
<keyword evidence="2 4" id="KW-1133">Transmembrane helix</keyword>
<protein>
    <recommendedName>
        <fullName evidence="4">Copper transport protein</fullName>
    </recommendedName>
</protein>
<reference evidence="7" key="3">
    <citation type="submission" date="2015-06" db="UniProtKB">
        <authorList>
            <consortium name="EnsemblMetazoa"/>
        </authorList>
    </citation>
    <scope>IDENTIFICATION</scope>
</reference>
<keyword evidence="4" id="KW-0186">Copper</keyword>
<proteinExistence type="inferred from homology"/>
<feature type="transmembrane region" description="Helical" evidence="4">
    <location>
        <begin position="163"/>
        <end position="182"/>
    </location>
</feature>
<feature type="compositionally biased region" description="Basic and acidic residues" evidence="5">
    <location>
        <begin position="10"/>
        <end position="21"/>
    </location>
</feature>
<name>R7TDX1_CAPTE</name>
<dbReference type="GO" id="GO:0016020">
    <property type="term" value="C:membrane"/>
    <property type="evidence" value="ECO:0007669"/>
    <property type="project" value="UniProtKB-SubCell"/>
</dbReference>
<dbReference type="OMA" id="AKTVACH"/>
<evidence type="ECO:0000256" key="5">
    <source>
        <dbReference type="SAM" id="MobiDB-lite"/>
    </source>
</evidence>
<dbReference type="GO" id="GO:0005375">
    <property type="term" value="F:copper ion transmembrane transporter activity"/>
    <property type="evidence" value="ECO:0007669"/>
    <property type="project" value="UniProtKB-UniRule"/>
</dbReference>
<comment type="subcellular location">
    <subcellularLocation>
        <location evidence="4">Membrane</location>
        <topology evidence="4">Multi-pass membrane protein</topology>
    </subcellularLocation>
</comment>
<comment type="similarity">
    <text evidence="4">Belongs to the copper transporter (Ctr) (TC 1.A.56) family. SLC31A subfamily.</text>
</comment>
<evidence type="ECO:0000256" key="1">
    <source>
        <dbReference type="ARBA" id="ARBA00022692"/>
    </source>
</evidence>
<dbReference type="PANTHER" id="PTHR12483">
    <property type="entry name" value="SOLUTE CARRIER FAMILY 31 COPPER TRANSPORTERS"/>
    <property type="match status" value="1"/>
</dbReference>
<evidence type="ECO:0000313" key="7">
    <source>
        <dbReference type="EnsemblMetazoa" id="CapteP165086"/>
    </source>
</evidence>
<dbReference type="EnsemblMetazoa" id="CapteT165086">
    <property type="protein sequence ID" value="CapteP165086"/>
    <property type="gene ID" value="CapteG165086"/>
</dbReference>
<keyword evidence="1 4" id="KW-0812">Transmembrane</keyword>
<keyword evidence="4" id="KW-0813">Transport</keyword>
<evidence type="ECO:0000256" key="2">
    <source>
        <dbReference type="ARBA" id="ARBA00022989"/>
    </source>
</evidence>
<dbReference type="Proteomes" id="UP000014760">
    <property type="component" value="Unassembled WGS sequence"/>
</dbReference>
<reference evidence="6 8" key="2">
    <citation type="journal article" date="2013" name="Nature">
        <title>Insights into bilaterian evolution from three spiralian genomes.</title>
        <authorList>
            <person name="Simakov O."/>
            <person name="Marletaz F."/>
            <person name="Cho S.J."/>
            <person name="Edsinger-Gonzales E."/>
            <person name="Havlak P."/>
            <person name="Hellsten U."/>
            <person name="Kuo D.H."/>
            <person name="Larsson T."/>
            <person name="Lv J."/>
            <person name="Arendt D."/>
            <person name="Savage R."/>
            <person name="Osoegawa K."/>
            <person name="de Jong P."/>
            <person name="Grimwood J."/>
            <person name="Chapman J.A."/>
            <person name="Shapiro H."/>
            <person name="Aerts A."/>
            <person name="Otillar R.P."/>
            <person name="Terry A.Y."/>
            <person name="Boore J.L."/>
            <person name="Grigoriev I.V."/>
            <person name="Lindberg D.R."/>
            <person name="Seaver E.C."/>
            <person name="Weisblat D.A."/>
            <person name="Putnam N.H."/>
            <person name="Rokhsar D.S."/>
        </authorList>
    </citation>
    <scope>NUCLEOTIDE SEQUENCE</scope>
    <source>
        <strain evidence="6 8">I ESC-2004</strain>
    </source>
</reference>
<dbReference type="HOGENOM" id="CLU_079690_2_0_1"/>
<dbReference type="AlphaFoldDB" id="R7TDX1"/>
<dbReference type="Pfam" id="PF04145">
    <property type="entry name" value="Ctr"/>
    <property type="match status" value="1"/>
</dbReference>
<dbReference type="OrthoDB" id="161814at2759"/>
<dbReference type="PANTHER" id="PTHR12483:SF115">
    <property type="entry name" value="COPPER TRANSPORT PROTEIN"/>
    <property type="match status" value="1"/>
</dbReference>
<evidence type="ECO:0000256" key="4">
    <source>
        <dbReference type="RuleBase" id="RU367022"/>
    </source>
</evidence>
<accession>R7TDX1</accession>
<feature type="region of interest" description="Disordered" evidence="5">
    <location>
        <begin position="1"/>
        <end position="21"/>
    </location>
</feature>
<evidence type="ECO:0000313" key="6">
    <source>
        <dbReference type="EMBL" id="ELT91953.1"/>
    </source>
</evidence>
<keyword evidence="8" id="KW-1185">Reference proteome</keyword>
<keyword evidence="3 4" id="KW-0472">Membrane</keyword>
<sequence>MSNYSAMDHSTMDHGSMDHGSMDHGSMDHNDVVMVDNGHDEHSTSGMDHMGMKMYFHFGCEELILFNGWRTTSWQGMLGSCVAVFVMAALYEGLKVGREMLLRSSITTKYSVSVPGEETQAMTEQREMRTPPPILSCAHALQTLLHILQLVISYFLMLIFMTYNAWLCISVALGAGLGYFAFGWRRALIVDINEHCH</sequence>
<evidence type="ECO:0000256" key="3">
    <source>
        <dbReference type="ARBA" id="ARBA00023136"/>
    </source>
</evidence>
<reference evidence="8" key="1">
    <citation type="submission" date="2012-12" db="EMBL/GenBank/DDBJ databases">
        <authorList>
            <person name="Hellsten U."/>
            <person name="Grimwood J."/>
            <person name="Chapman J.A."/>
            <person name="Shapiro H."/>
            <person name="Aerts A."/>
            <person name="Otillar R.P."/>
            <person name="Terry A.Y."/>
            <person name="Boore J.L."/>
            <person name="Simakov O."/>
            <person name="Marletaz F."/>
            <person name="Cho S.-J."/>
            <person name="Edsinger-Gonzales E."/>
            <person name="Havlak P."/>
            <person name="Kuo D.-H."/>
            <person name="Larsson T."/>
            <person name="Lv J."/>
            <person name="Arendt D."/>
            <person name="Savage R."/>
            <person name="Osoegawa K."/>
            <person name="de Jong P."/>
            <person name="Lindberg D.R."/>
            <person name="Seaver E.C."/>
            <person name="Weisblat D.A."/>
            <person name="Putnam N.H."/>
            <person name="Grigoriev I.V."/>
            <person name="Rokhsar D.S."/>
        </authorList>
    </citation>
    <scope>NUCLEOTIDE SEQUENCE</scope>
    <source>
        <strain evidence="8">I ESC-2004</strain>
    </source>
</reference>
<dbReference type="EMBL" id="AMQN01000371">
    <property type="status" value="NOT_ANNOTATED_CDS"/>
    <property type="molecule type" value="Genomic_DNA"/>
</dbReference>
<dbReference type="EMBL" id="KB310317">
    <property type="protein sequence ID" value="ELT91953.1"/>
    <property type="molecule type" value="Genomic_DNA"/>
</dbReference>
<feature type="transmembrane region" description="Helical" evidence="4">
    <location>
        <begin position="74"/>
        <end position="94"/>
    </location>
</feature>